<gene>
    <name evidence="4" type="ORF">COT91_04800</name>
</gene>
<keyword evidence="1" id="KW-0175">Coiled coil</keyword>
<keyword evidence="2" id="KW-1133">Transmembrane helix</keyword>
<accession>A0A2H0VCJ3</accession>
<dbReference type="Proteomes" id="UP000230557">
    <property type="component" value="Unassembled WGS sequence"/>
</dbReference>
<protein>
    <recommendedName>
        <fullName evidence="3">DUF4349 domain-containing protein</fullName>
    </recommendedName>
</protein>
<keyword evidence="2" id="KW-0472">Membrane</keyword>
<dbReference type="AlphaFoldDB" id="A0A2H0VCJ3"/>
<feature type="transmembrane region" description="Helical" evidence="2">
    <location>
        <begin position="292"/>
        <end position="310"/>
    </location>
</feature>
<evidence type="ECO:0000259" key="3">
    <source>
        <dbReference type="Pfam" id="PF14257"/>
    </source>
</evidence>
<reference evidence="5" key="1">
    <citation type="submission" date="2017-09" db="EMBL/GenBank/DDBJ databases">
        <title>Depth-based differentiation of microbial function through sediment-hosted aquifers and enrichment of novel symbionts in the deep terrestrial subsurface.</title>
        <authorList>
            <person name="Probst A.J."/>
            <person name="Ladd B."/>
            <person name="Jarett J.K."/>
            <person name="Geller-Mcgrath D.E."/>
            <person name="Sieber C.M.K."/>
            <person name="Emerson J.B."/>
            <person name="Anantharaman K."/>
            <person name="Thomas B.C."/>
            <person name="Malmstrom R."/>
            <person name="Stieglmeier M."/>
            <person name="Klingl A."/>
            <person name="Woyke T."/>
            <person name="Ryan C.M."/>
            <person name="Banfield J.F."/>
        </authorList>
    </citation>
    <scope>NUCLEOTIDE SEQUENCE [LARGE SCALE GENOMIC DNA]</scope>
</reference>
<keyword evidence="2" id="KW-0812">Transmembrane</keyword>
<evidence type="ECO:0000313" key="5">
    <source>
        <dbReference type="Proteomes" id="UP000230557"/>
    </source>
</evidence>
<feature type="coiled-coil region" evidence="1">
    <location>
        <begin position="208"/>
        <end position="235"/>
    </location>
</feature>
<evidence type="ECO:0000256" key="2">
    <source>
        <dbReference type="SAM" id="Phobius"/>
    </source>
</evidence>
<feature type="transmembrane region" description="Helical" evidence="2">
    <location>
        <begin position="12"/>
        <end position="32"/>
    </location>
</feature>
<feature type="domain" description="DUF4349" evidence="3">
    <location>
        <begin position="91"/>
        <end position="307"/>
    </location>
</feature>
<evidence type="ECO:0000256" key="1">
    <source>
        <dbReference type="SAM" id="Coils"/>
    </source>
</evidence>
<name>A0A2H0VCJ3_9BACT</name>
<organism evidence="4 5">
    <name type="scientific">Candidatus Doudnabacteria bacterium CG10_big_fil_rev_8_21_14_0_10_41_10</name>
    <dbReference type="NCBI Taxonomy" id="1974551"/>
    <lineage>
        <taxon>Bacteria</taxon>
        <taxon>Candidatus Doudnaibacteriota</taxon>
    </lineage>
</organism>
<dbReference type="EMBL" id="PFAJ01000062">
    <property type="protein sequence ID" value="PIR96791.1"/>
    <property type="molecule type" value="Genomic_DNA"/>
</dbReference>
<proteinExistence type="predicted"/>
<evidence type="ECO:0000313" key="4">
    <source>
        <dbReference type="EMBL" id="PIR96791.1"/>
    </source>
</evidence>
<comment type="caution">
    <text evidence="4">The sequence shown here is derived from an EMBL/GenBank/DDBJ whole genome shotgun (WGS) entry which is preliminary data.</text>
</comment>
<dbReference type="Pfam" id="PF14257">
    <property type="entry name" value="DUF4349"/>
    <property type="match status" value="1"/>
</dbReference>
<sequence length="325" mass="36468">MENFWNRIKNPLHTILTVIGVLAVVVVAWKMISDRPLPILEKFGSGGGDYYSLGAPSTMEFNMAQTSGSPRMGNMMAEAPAVMDEGNLTERKVIKNGNLDLIVKKAEETAEELKILAKELGGFILNVQIYESTPAVKNGWVTMRVPDDKFDEGMTAVKALAEKVEGESVSASDVTEQFIDLEARLGNLQVEEVQLQEVLKRAFTVEDILKVRQQLSSVRGQIEQLEGQLKYLSRQVDMSTITVSLTSEADVEVFGLRWRPLVVVRQAFRDMLESLTGWVDGLIKLIFQLPALLLWLATIGVIVLVVWKILKRIYWKFIKPKNSNE</sequence>
<dbReference type="InterPro" id="IPR025645">
    <property type="entry name" value="DUF4349"/>
</dbReference>